<dbReference type="GO" id="GO:0008237">
    <property type="term" value="F:metallopeptidase activity"/>
    <property type="evidence" value="ECO:0007669"/>
    <property type="project" value="UniProtKB-KW"/>
</dbReference>
<dbReference type="GO" id="GO:0046872">
    <property type="term" value="F:metal ion binding"/>
    <property type="evidence" value="ECO:0007669"/>
    <property type="project" value="UniProtKB-KW"/>
</dbReference>
<evidence type="ECO:0000259" key="10">
    <source>
        <dbReference type="Pfam" id="PF05572"/>
    </source>
</evidence>
<keyword evidence="6" id="KW-0378">Hydrolase</keyword>
<evidence type="ECO:0000256" key="3">
    <source>
        <dbReference type="ARBA" id="ARBA00022670"/>
    </source>
</evidence>
<evidence type="ECO:0000256" key="7">
    <source>
        <dbReference type="ARBA" id="ARBA00022833"/>
    </source>
</evidence>
<evidence type="ECO:0000256" key="9">
    <source>
        <dbReference type="ARBA" id="ARBA00023157"/>
    </source>
</evidence>
<keyword evidence="3" id="KW-0645">Protease</keyword>
<evidence type="ECO:0000256" key="2">
    <source>
        <dbReference type="ARBA" id="ARBA00008721"/>
    </source>
</evidence>
<name>A0A9P9WC91_9PEZI</name>
<accession>A0A9P9WC91</accession>
<evidence type="ECO:0000256" key="6">
    <source>
        <dbReference type="ARBA" id="ARBA00022801"/>
    </source>
</evidence>
<evidence type="ECO:0000313" key="11">
    <source>
        <dbReference type="EMBL" id="KAI1856638.1"/>
    </source>
</evidence>
<proteinExistence type="inferred from homology"/>
<evidence type="ECO:0000256" key="8">
    <source>
        <dbReference type="ARBA" id="ARBA00023049"/>
    </source>
</evidence>
<evidence type="ECO:0000256" key="4">
    <source>
        <dbReference type="ARBA" id="ARBA00022723"/>
    </source>
</evidence>
<comment type="similarity">
    <text evidence="2">Belongs to the peptidase M43B family.</text>
</comment>
<dbReference type="Proteomes" id="UP000829685">
    <property type="component" value="Unassembled WGS sequence"/>
</dbReference>
<keyword evidence="9" id="KW-1015">Disulfide bond</keyword>
<comment type="caution">
    <text evidence="11">The sequence shown here is derived from an EMBL/GenBank/DDBJ whole genome shotgun (WGS) entry which is preliminary data.</text>
</comment>
<dbReference type="AlphaFoldDB" id="A0A9P9WC91"/>
<evidence type="ECO:0000256" key="5">
    <source>
        <dbReference type="ARBA" id="ARBA00022729"/>
    </source>
</evidence>
<keyword evidence="4" id="KW-0479">Metal-binding</keyword>
<dbReference type="PANTHER" id="PTHR47466">
    <property type="match status" value="1"/>
</dbReference>
<dbReference type="Pfam" id="PF05572">
    <property type="entry name" value="Peptidase_M43"/>
    <property type="match status" value="1"/>
</dbReference>
<dbReference type="EMBL" id="JAFIMR010000043">
    <property type="protein sequence ID" value="KAI1856638.1"/>
    <property type="molecule type" value="Genomic_DNA"/>
</dbReference>
<keyword evidence="7" id="KW-0862">Zinc</keyword>
<dbReference type="GO" id="GO:0006508">
    <property type="term" value="P:proteolysis"/>
    <property type="evidence" value="ECO:0007669"/>
    <property type="project" value="UniProtKB-KW"/>
</dbReference>
<dbReference type="PANTHER" id="PTHR47466:SF1">
    <property type="entry name" value="METALLOPROTEASE MEP1 (AFU_ORTHOLOGUE AFUA_1G07730)-RELATED"/>
    <property type="match status" value="1"/>
</dbReference>
<keyword evidence="12" id="KW-1185">Reference proteome</keyword>
<protein>
    <recommendedName>
        <fullName evidence="10">Peptidase M43 pregnancy-associated plasma-A domain-containing protein</fullName>
    </recommendedName>
</protein>
<comment type="function">
    <text evidence="1">Secreted metalloproteinase that allows assimilation of proteinaceous substrates.</text>
</comment>
<reference evidence="11" key="1">
    <citation type="submission" date="2021-03" db="EMBL/GenBank/DDBJ databases">
        <title>Revisited historic fungal species revealed as producer of novel bioactive compounds through whole genome sequencing and comparative genomics.</title>
        <authorList>
            <person name="Vignolle G.A."/>
            <person name="Hochenegger N."/>
            <person name="Mach R.L."/>
            <person name="Mach-Aigner A.R."/>
            <person name="Javad Rahimi M."/>
            <person name="Salim K.A."/>
            <person name="Chan C.M."/>
            <person name="Lim L.B.L."/>
            <person name="Cai F."/>
            <person name="Druzhinina I.S."/>
            <person name="U'Ren J.M."/>
            <person name="Derntl C."/>
        </authorList>
    </citation>
    <scope>NUCLEOTIDE SEQUENCE</scope>
    <source>
        <strain evidence="11">TUCIM 5799</strain>
    </source>
</reference>
<evidence type="ECO:0000313" key="12">
    <source>
        <dbReference type="Proteomes" id="UP000829685"/>
    </source>
</evidence>
<feature type="domain" description="Peptidase M43 pregnancy-associated plasma-A" evidence="10">
    <location>
        <begin position="18"/>
        <end position="100"/>
    </location>
</feature>
<organism evidence="11 12">
    <name type="scientific">Neoarthrinium moseri</name>
    <dbReference type="NCBI Taxonomy" id="1658444"/>
    <lineage>
        <taxon>Eukaryota</taxon>
        <taxon>Fungi</taxon>
        <taxon>Dikarya</taxon>
        <taxon>Ascomycota</taxon>
        <taxon>Pezizomycotina</taxon>
        <taxon>Sordariomycetes</taxon>
        <taxon>Xylariomycetidae</taxon>
        <taxon>Amphisphaeriales</taxon>
        <taxon>Apiosporaceae</taxon>
        <taxon>Neoarthrinium</taxon>
    </lineage>
</organism>
<sequence>MPGITAEQGAFADWNQGHIAVHETGHWFGLNHTFAGGCSDTVGDYVTDTPAQGTTVYGCPANSDSCPSLPGTDPIHNFMGYTSDDCTNEFTPGQKDRMFKMFYGYRRT</sequence>
<dbReference type="InterPro" id="IPR024079">
    <property type="entry name" value="MetalloPept_cat_dom_sf"/>
</dbReference>
<keyword evidence="8" id="KW-0482">Metalloprotease</keyword>
<gene>
    <name evidence="11" type="ORF">JX265_011597</name>
</gene>
<dbReference type="SUPFAM" id="SSF55486">
    <property type="entry name" value="Metalloproteases ('zincins'), catalytic domain"/>
    <property type="match status" value="1"/>
</dbReference>
<evidence type="ECO:0000256" key="1">
    <source>
        <dbReference type="ARBA" id="ARBA00003174"/>
    </source>
</evidence>
<keyword evidence="5" id="KW-0732">Signal</keyword>
<dbReference type="InterPro" id="IPR008754">
    <property type="entry name" value="Peptidase_M43"/>
</dbReference>
<dbReference type="Gene3D" id="3.40.390.10">
    <property type="entry name" value="Collagenase (Catalytic Domain)"/>
    <property type="match status" value="1"/>
</dbReference>